<feature type="non-terminal residue" evidence="2">
    <location>
        <position position="145"/>
    </location>
</feature>
<protein>
    <recommendedName>
        <fullName evidence="1">DUF7704 domain-containing protein</fullName>
    </recommendedName>
</protein>
<dbReference type="PANTHER" id="PTHR37019:SF1">
    <property type="entry name" value="EXPERA DOMAIN-CONTAINING PROTEIN"/>
    <property type="match status" value="1"/>
</dbReference>
<dbReference type="OrthoDB" id="5313995at2759"/>
<dbReference type="PANTHER" id="PTHR37019">
    <property type="entry name" value="CHROMOSOME 1, WHOLE GENOME SHOTGUN SEQUENCE"/>
    <property type="match status" value="1"/>
</dbReference>
<organism evidence="2 3">
    <name type="scientific">Plenodomus tracheiphilus IPT5</name>
    <dbReference type="NCBI Taxonomy" id="1408161"/>
    <lineage>
        <taxon>Eukaryota</taxon>
        <taxon>Fungi</taxon>
        <taxon>Dikarya</taxon>
        <taxon>Ascomycota</taxon>
        <taxon>Pezizomycotina</taxon>
        <taxon>Dothideomycetes</taxon>
        <taxon>Pleosporomycetidae</taxon>
        <taxon>Pleosporales</taxon>
        <taxon>Pleosporineae</taxon>
        <taxon>Leptosphaeriaceae</taxon>
        <taxon>Plenodomus</taxon>
    </lineage>
</organism>
<feature type="domain" description="DUF7704" evidence="1">
    <location>
        <begin position="6"/>
        <end position="139"/>
    </location>
</feature>
<proteinExistence type="predicted"/>
<dbReference type="Pfam" id="PF24803">
    <property type="entry name" value="DUF7704"/>
    <property type="match status" value="1"/>
</dbReference>
<evidence type="ECO:0000313" key="3">
    <source>
        <dbReference type="Proteomes" id="UP000799423"/>
    </source>
</evidence>
<reference evidence="2" key="1">
    <citation type="submission" date="2020-01" db="EMBL/GenBank/DDBJ databases">
        <authorList>
            <consortium name="DOE Joint Genome Institute"/>
            <person name="Haridas S."/>
            <person name="Albert R."/>
            <person name="Binder M."/>
            <person name="Bloem J."/>
            <person name="Labutti K."/>
            <person name="Salamov A."/>
            <person name="Andreopoulos B."/>
            <person name="Baker S.E."/>
            <person name="Barry K."/>
            <person name="Bills G."/>
            <person name="Bluhm B.H."/>
            <person name="Cannon C."/>
            <person name="Castanera R."/>
            <person name="Culley D.E."/>
            <person name="Daum C."/>
            <person name="Ezra D."/>
            <person name="Gonzalez J.B."/>
            <person name="Henrissat B."/>
            <person name="Kuo A."/>
            <person name="Liang C."/>
            <person name="Lipzen A."/>
            <person name="Lutzoni F."/>
            <person name="Magnuson J."/>
            <person name="Mondo S."/>
            <person name="Nolan M."/>
            <person name="Ohm R."/>
            <person name="Pangilinan J."/>
            <person name="Park H.-J."/>
            <person name="Ramirez L."/>
            <person name="Alfaro M."/>
            <person name="Sun H."/>
            <person name="Tritt A."/>
            <person name="Yoshinaga Y."/>
            <person name="Zwiers L.-H."/>
            <person name="Turgeon B.G."/>
            <person name="Goodwin S.B."/>
            <person name="Spatafora J.W."/>
            <person name="Crous P.W."/>
            <person name="Grigoriev I.V."/>
        </authorList>
    </citation>
    <scope>NUCLEOTIDE SEQUENCE</scope>
    <source>
        <strain evidence="2">IPT5</strain>
    </source>
</reference>
<sequence length="145" mass="16333">MTPPNIPLFYRIWHLYAEPLLALCGAYHLHLDPMRYHTYMPTTSSYNPSSQIVYDQLASSYLLFAFIEGVLLRVVHDVRIWWWIVLGLALCDAGHCYAACCEMGTAGLVDFGAWRRDECIANFLNVAPLVTRAAFLMGVGMGKGE</sequence>
<dbReference type="Proteomes" id="UP000799423">
    <property type="component" value="Unassembled WGS sequence"/>
</dbReference>
<keyword evidence="3" id="KW-1185">Reference proteome</keyword>
<gene>
    <name evidence="2" type="ORF">T440DRAFT_416439</name>
</gene>
<evidence type="ECO:0000313" key="2">
    <source>
        <dbReference type="EMBL" id="KAF2854823.1"/>
    </source>
</evidence>
<dbReference type="AlphaFoldDB" id="A0A6A7BHG5"/>
<accession>A0A6A7BHG5</accession>
<dbReference type="InterPro" id="IPR056121">
    <property type="entry name" value="DUF7704"/>
</dbReference>
<dbReference type="EMBL" id="MU006292">
    <property type="protein sequence ID" value="KAF2854823.1"/>
    <property type="molecule type" value="Genomic_DNA"/>
</dbReference>
<name>A0A6A7BHG5_9PLEO</name>
<evidence type="ECO:0000259" key="1">
    <source>
        <dbReference type="Pfam" id="PF24803"/>
    </source>
</evidence>